<sequence length="364" mass="41251">MRVEHGGDGAILAEKLGIPAEDYLDFSANINPLGLSPRLRETLVVAIDQLVAYPDSHYRHAKAAIAAHHQYEPQHILLANGAVDIFYELARYFRPQTVVTLSPTFMEYEKAFLQVGSKIAYCLLAAPDYTWDVETLLPTISSLSKGDVVLLCNPNNPTGTLQKVDSLKEIARYLVEKEVILVLDEAFIDFLENESCYSFISSLQEFPNVIVVRSLTKFYAIPGLRLGYAISTHPTCFAQIEEQRAPWSVNTLADRAVPAILADTAYQQETRQWLAVEKEFLFSALTSFPQLQVVKPSVNYIFFEYTGELDLRRELWKEQIFIRSCSNYHHLSDRHYRVAIRSRHENEALIAALGQVLAKEVAHE</sequence>
<dbReference type="PROSITE" id="PS00105">
    <property type="entry name" value="AA_TRANSFER_CLASS_1"/>
    <property type="match status" value="1"/>
</dbReference>
<dbReference type="PANTHER" id="PTHR42885:SF1">
    <property type="entry name" value="THREONINE-PHOSPHATE DECARBOXYLASE"/>
    <property type="match status" value="1"/>
</dbReference>
<dbReference type="GO" id="GO:0009236">
    <property type="term" value="P:cobalamin biosynthetic process"/>
    <property type="evidence" value="ECO:0007669"/>
    <property type="project" value="UniProtKB-UniPathway"/>
</dbReference>
<dbReference type="InterPro" id="IPR005860">
    <property type="entry name" value="CobD"/>
</dbReference>
<keyword evidence="11" id="KW-0032">Aminotransferase</keyword>
<keyword evidence="7 11" id="KW-0456">Lyase</keyword>
<dbReference type="KEGG" id="smen:SAMEA4412692_0329"/>
<gene>
    <name evidence="11" type="primary">cobD</name>
    <name evidence="11" type="ORF">SAMEA4412692_00329</name>
</gene>
<evidence type="ECO:0000313" key="11">
    <source>
        <dbReference type="EMBL" id="SNU86675.1"/>
    </source>
</evidence>
<dbReference type="InterPro" id="IPR015424">
    <property type="entry name" value="PyrdxlP-dep_Trfase"/>
</dbReference>
<dbReference type="InterPro" id="IPR004838">
    <property type="entry name" value="NHTrfase_class1_PyrdxlP-BS"/>
</dbReference>
<evidence type="ECO:0000313" key="12">
    <source>
        <dbReference type="Proteomes" id="UP000215185"/>
    </source>
</evidence>
<keyword evidence="5" id="KW-0169">Cobalamin biosynthesis</keyword>
<keyword evidence="12" id="KW-1185">Reference proteome</keyword>
<dbReference type="RefSeq" id="WP_018373883.1">
    <property type="nucleotide sequence ID" value="NZ_LT906439.1"/>
</dbReference>
<dbReference type="PANTHER" id="PTHR42885">
    <property type="entry name" value="HISTIDINOL-PHOSPHATE AMINOTRANSFERASE-RELATED"/>
    <property type="match status" value="1"/>
</dbReference>
<dbReference type="AlphaFoldDB" id="A0A239SMM5"/>
<comment type="cofactor">
    <cofactor evidence="1">
        <name>pyridoxal 5'-phosphate</name>
        <dbReference type="ChEBI" id="CHEBI:597326"/>
    </cofactor>
</comment>
<evidence type="ECO:0000256" key="1">
    <source>
        <dbReference type="ARBA" id="ARBA00001933"/>
    </source>
</evidence>
<dbReference type="NCBIfam" id="TIGR01140">
    <property type="entry name" value="L_thr_O3P_dcar"/>
    <property type="match status" value="1"/>
</dbReference>
<comment type="pathway">
    <text evidence="3">Cofactor biosynthesis; adenosylcobalamin biosynthesis.</text>
</comment>
<name>A0A239SMM5_9STRE</name>
<dbReference type="GO" id="GO:0030170">
    <property type="term" value="F:pyridoxal phosphate binding"/>
    <property type="evidence" value="ECO:0007669"/>
    <property type="project" value="InterPro"/>
</dbReference>
<dbReference type="InterPro" id="IPR004839">
    <property type="entry name" value="Aminotransferase_I/II_large"/>
</dbReference>
<dbReference type="UniPathway" id="UPA00148"/>
<reference evidence="11 12" key="1">
    <citation type="submission" date="2017-06" db="EMBL/GenBank/DDBJ databases">
        <authorList>
            <consortium name="Pathogen Informatics"/>
        </authorList>
    </citation>
    <scope>NUCLEOTIDE SEQUENCE [LARGE SCALE GENOMIC DNA]</scope>
    <source>
        <strain evidence="11 12">NCTC13788</strain>
    </source>
</reference>
<evidence type="ECO:0000259" key="10">
    <source>
        <dbReference type="Pfam" id="PF00155"/>
    </source>
</evidence>
<organism evidence="11 12">
    <name type="scientific">Streptococcus merionis</name>
    <dbReference type="NCBI Taxonomy" id="400065"/>
    <lineage>
        <taxon>Bacteria</taxon>
        <taxon>Bacillati</taxon>
        <taxon>Bacillota</taxon>
        <taxon>Bacilli</taxon>
        <taxon>Lactobacillales</taxon>
        <taxon>Streptococcaceae</taxon>
        <taxon>Streptococcus</taxon>
    </lineage>
</organism>
<evidence type="ECO:0000256" key="5">
    <source>
        <dbReference type="ARBA" id="ARBA00022573"/>
    </source>
</evidence>
<evidence type="ECO:0000256" key="7">
    <source>
        <dbReference type="ARBA" id="ARBA00023239"/>
    </source>
</evidence>
<dbReference type="STRING" id="1123308.GCA_000380085_01332"/>
<dbReference type="Pfam" id="PF00155">
    <property type="entry name" value="Aminotran_1_2"/>
    <property type="match status" value="1"/>
</dbReference>
<dbReference type="GO" id="GO:0008483">
    <property type="term" value="F:transaminase activity"/>
    <property type="evidence" value="ECO:0007669"/>
    <property type="project" value="UniProtKB-KW"/>
</dbReference>
<dbReference type="OrthoDB" id="9802328at2"/>
<evidence type="ECO:0000256" key="3">
    <source>
        <dbReference type="ARBA" id="ARBA00004953"/>
    </source>
</evidence>
<evidence type="ECO:0000256" key="4">
    <source>
        <dbReference type="ARBA" id="ARBA00012285"/>
    </source>
</evidence>
<dbReference type="Proteomes" id="UP000215185">
    <property type="component" value="Chromosome 1"/>
</dbReference>
<evidence type="ECO:0000256" key="6">
    <source>
        <dbReference type="ARBA" id="ARBA00022898"/>
    </source>
</evidence>
<proteinExistence type="predicted"/>
<dbReference type="InterPro" id="IPR015421">
    <property type="entry name" value="PyrdxlP-dep_Trfase_major"/>
</dbReference>
<dbReference type="SUPFAM" id="SSF53383">
    <property type="entry name" value="PLP-dependent transferases"/>
    <property type="match status" value="1"/>
</dbReference>
<comment type="function">
    <text evidence="2">Decarboxylates L-threonine-O-3-phosphate to yield (R)-1-amino-2-propanol O-2-phosphate, the precursor for the linkage between the nucleotide loop and the corrin ring in cobalamin.</text>
</comment>
<dbReference type="EC" id="4.1.1.81" evidence="4"/>
<dbReference type="Gene3D" id="3.40.640.10">
    <property type="entry name" value="Type I PLP-dependent aspartate aminotransferase-like (Major domain)"/>
    <property type="match status" value="1"/>
</dbReference>
<dbReference type="InterPro" id="IPR015422">
    <property type="entry name" value="PyrdxlP-dep_Trfase_small"/>
</dbReference>
<dbReference type="GO" id="GO:0048472">
    <property type="term" value="F:threonine-phosphate decarboxylase activity"/>
    <property type="evidence" value="ECO:0007669"/>
    <property type="project" value="UniProtKB-EC"/>
</dbReference>
<dbReference type="EMBL" id="LT906439">
    <property type="protein sequence ID" value="SNU86675.1"/>
    <property type="molecule type" value="Genomic_DNA"/>
</dbReference>
<evidence type="ECO:0000256" key="2">
    <source>
        <dbReference type="ARBA" id="ARBA00003444"/>
    </source>
</evidence>
<dbReference type="eggNOG" id="COG0079">
    <property type="taxonomic scope" value="Bacteria"/>
</dbReference>
<comment type="catalytic activity">
    <reaction evidence="9">
        <text>O-phospho-L-threonine + H(+) = (R)-1-aminopropan-2-yl phosphate + CO2</text>
        <dbReference type="Rhea" id="RHEA:11492"/>
        <dbReference type="ChEBI" id="CHEBI:15378"/>
        <dbReference type="ChEBI" id="CHEBI:16526"/>
        <dbReference type="ChEBI" id="CHEBI:58563"/>
        <dbReference type="ChEBI" id="CHEBI:58675"/>
        <dbReference type="EC" id="4.1.1.81"/>
    </reaction>
</comment>
<evidence type="ECO:0000256" key="9">
    <source>
        <dbReference type="ARBA" id="ARBA00048531"/>
    </source>
</evidence>
<dbReference type="Gene3D" id="3.90.1150.10">
    <property type="entry name" value="Aspartate Aminotransferase, domain 1"/>
    <property type="match status" value="1"/>
</dbReference>
<keyword evidence="11" id="KW-0808">Transferase</keyword>
<accession>A0A239SMM5</accession>
<evidence type="ECO:0000256" key="8">
    <source>
        <dbReference type="ARBA" id="ARBA00029996"/>
    </source>
</evidence>
<feature type="domain" description="Aminotransferase class I/classII large" evidence="10">
    <location>
        <begin position="22"/>
        <end position="353"/>
    </location>
</feature>
<keyword evidence="6" id="KW-0663">Pyridoxal phosphate</keyword>
<dbReference type="CDD" id="cd00609">
    <property type="entry name" value="AAT_like"/>
    <property type="match status" value="1"/>
</dbReference>
<protein>
    <recommendedName>
        <fullName evidence="4">threonine-phosphate decarboxylase</fullName>
        <ecNumber evidence="4">4.1.1.81</ecNumber>
    </recommendedName>
    <alternativeName>
        <fullName evidence="8">L-threonine-O-3-phosphate decarboxylase</fullName>
    </alternativeName>
</protein>